<evidence type="ECO:0000313" key="2">
    <source>
        <dbReference type="EMBL" id="BBN98399.1"/>
    </source>
</evidence>
<evidence type="ECO:0000313" key="3">
    <source>
        <dbReference type="EMBL" id="QAA22104.1"/>
    </source>
</evidence>
<protein>
    <submittedName>
        <fullName evidence="3">XRE family transcriptional regulator</fullName>
    </submittedName>
</protein>
<dbReference type="InterPro" id="IPR010982">
    <property type="entry name" value="Lambda_DNA-bd_dom_sf"/>
</dbReference>
<organism evidence="2 5">
    <name type="scientific">Sporolactobacillus terrae</name>
    <dbReference type="NCBI Taxonomy" id="269673"/>
    <lineage>
        <taxon>Bacteria</taxon>
        <taxon>Bacillati</taxon>
        <taxon>Bacillota</taxon>
        <taxon>Bacilli</taxon>
        <taxon>Bacillales</taxon>
        <taxon>Sporolactobacillaceae</taxon>
        <taxon>Sporolactobacillus</taxon>
    </lineage>
</organism>
<reference evidence="2 5" key="2">
    <citation type="submission" date="2019-09" db="EMBL/GenBank/DDBJ databases">
        <title>Complete genome sequence of Sporolactobacillus terrae 70-3.</title>
        <authorList>
            <person name="Tanaka N."/>
            <person name="Shiwa Y."/>
            <person name="Fujita N."/>
            <person name="Tanasupawat S."/>
        </authorList>
    </citation>
    <scope>NUCLEOTIDE SEQUENCE [LARGE SCALE GENOMIC DNA]</scope>
    <source>
        <strain evidence="2 5">70-3</strain>
    </source>
</reference>
<dbReference type="Gene3D" id="1.10.260.40">
    <property type="entry name" value="lambda repressor-like DNA-binding domains"/>
    <property type="match status" value="1"/>
</dbReference>
<dbReference type="Proteomes" id="UP000326951">
    <property type="component" value="Chromosome"/>
</dbReference>
<dbReference type="InterPro" id="IPR001387">
    <property type="entry name" value="Cro/C1-type_HTH"/>
</dbReference>
<dbReference type="GO" id="GO:0003677">
    <property type="term" value="F:DNA binding"/>
    <property type="evidence" value="ECO:0007669"/>
    <property type="project" value="InterPro"/>
</dbReference>
<dbReference type="AlphaFoldDB" id="A0A410D7N1"/>
<dbReference type="SMART" id="SM00530">
    <property type="entry name" value="HTH_XRE"/>
    <property type="match status" value="1"/>
</dbReference>
<sequence>MLTVDLTKLKKIRESQMSLREMAQQIGYQSANGYYYLESGRSKISAEMLAKVATVLNQPIETFFTEREERDEKDDL</sequence>
<name>A0A410D7N1_9BACL</name>
<keyword evidence="4" id="KW-1185">Reference proteome</keyword>
<dbReference type="EMBL" id="CP025688">
    <property type="protein sequence ID" value="QAA22104.1"/>
    <property type="molecule type" value="Genomic_DNA"/>
</dbReference>
<proteinExistence type="predicted"/>
<dbReference type="Proteomes" id="UP000285882">
    <property type="component" value="Chromosome"/>
</dbReference>
<dbReference type="Pfam" id="PF01381">
    <property type="entry name" value="HTH_3"/>
    <property type="match status" value="1"/>
</dbReference>
<evidence type="ECO:0000313" key="4">
    <source>
        <dbReference type="Proteomes" id="UP000285882"/>
    </source>
</evidence>
<dbReference type="RefSeq" id="WP_028976047.1">
    <property type="nucleotide sequence ID" value="NZ_AP021853.1"/>
</dbReference>
<feature type="domain" description="HTH cro/C1-type" evidence="1">
    <location>
        <begin position="9"/>
        <end position="63"/>
    </location>
</feature>
<gene>
    <name evidence="3" type="ORF">C0674_05440</name>
    <name evidence="2" type="ORF">St703_11040</name>
</gene>
<dbReference type="STRING" id="1449983.GCA_000647835_02584"/>
<dbReference type="SUPFAM" id="SSF47413">
    <property type="entry name" value="lambda repressor-like DNA-binding domains"/>
    <property type="match status" value="1"/>
</dbReference>
<evidence type="ECO:0000259" key="1">
    <source>
        <dbReference type="PROSITE" id="PS50943"/>
    </source>
</evidence>
<dbReference type="PROSITE" id="PS50943">
    <property type="entry name" value="HTH_CROC1"/>
    <property type="match status" value="1"/>
</dbReference>
<dbReference type="EMBL" id="AP021853">
    <property type="protein sequence ID" value="BBN98399.1"/>
    <property type="molecule type" value="Genomic_DNA"/>
</dbReference>
<accession>A0A410D7N1</accession>
<evidence type="ECO:0000313" key="5">
    <source>
        <dbReference type="Proteomes" id="UP000326951"/>
    </source>
</evidence>
<reference evidence="3 4" key="1">
    <citation type="submission" date="2018-01" db="EMBL/GenBank/DDBJ databases">
        <title>Complete genome sequencing of Sporolactobacillus terrae DLG3.</title>
        <authorList>
            <person name="Nam Y.-D."/>
            <person name="Kang J."/>
            <person name="Chung W.-H."/>
        </authorList>
    </citation>
    <scope>NUCLEOTIDE SEQUENCE [LARGE SCALE GENOMIC DNA]</scope>
    <source>
        <strain evidence="3 4">DLG3</strain>
    </source>
</reference>